<dbReference type="InterPro" id="IPR029058">
    <property type="entry name" value="AB_hydrolase_fold"/>
</dbReference>
<protein>
    <recommendedName>
        <fullName evidence="2">BD-FAE-like domain-containing protein</fullName>
    </recommendedName>
</protein>
<organism evidence="3 4">
    <name type="scientific">Nocardia rhizosphaerihabitans</name>
    <dbReference type="NCBI Taxonomy" id="1691570"/>
    <lineage>
        <taxon>Bacteria</taxon>
        <taxon>Bacillati</taxon>
        <taxon>Actinomycetota</taxon>
        <taxon>Actinomycetes</taxon>
        <taxon>Mycobacteriales</taxon>
        <taxon>Nocardiaceae</taxon>
        <taxon>Nocardia</taxon>
    </lineage>
</organism>
<proteinExistence type="predicted"/>
<accession>A0ABQ2KCK9</accession>
<gene>
    <name evidence="3" type="ORF">GCM10011610_27970</name>
</gene>
<feature type="domain" description="BD-FAE-like" evidence="2">
    <location>
        <begin position="54"/>
        <end position="107"/>
    </location>
</feature>
<dbReference type="SUPFAM" id="SSF53474">
    <property type="entry name" value="alpha/beta-Hydrolases"/>
    <property type="match status" value="1"/>
</dbReference>
<name>A0ABQ2KCK9_9NOCA</name>
<evidence type="ECO:0000256" key="1">
    <source>
        <dbReference type="SAM" id="SignalP"/>
    </source>
</evidence>
<keyword evidence="4" id="KW-1185">Reference proteome</keyword>
<keyword evidence="1" id="KW-0732">Signal</keyword>
<dbReference type="Gene3D" id="3.40.50.1820">
    <property type="entry name" value="alpha/beta hydrolase"/>
    <property type="match status" value="1"/>
</dbReference>
<sequence length="138" mass="14353">MIVAALLGVVTAGLGVRAAELSAPAETVIAAEGTAVPRTPVRIAYGDAPDTFGDLYLPPTPHTRLPVVVLIHGGGWAQNRTLAQFDAHAQALAADGVAVWNIDNRRVGGDGGGHCAARRAVVMSCRRSVLLLRCGPRR</sequence>
<feature type="signal peptide" evidence="1">
    <location>
        <begin position="1"/>
        <end position="18"/>
    </location>
</feature>
<dbReference type="InterPro" id="IPR049492">
    <property type="entry name" value="BD-FAE-like_dom"/>
</dbReference>
<evidence type="ECO:0000313" key="3">
    <source>
        <dbReference type="EMBL" id="GGN79515.1"/>
    </source>
</evidence>
<reference evidence="4" key="1">
    <citation type="journal article" date="2019" name="Int. J. Syst. Evol. Microbiol.">
        <title>The Global Catalogue of Microorganisms (GCM) 10K type strain sequencing project: providing services to taxonomists for standard genome sequencing and annotation.</title>
        <authorList>
            <consortium name="The Broad Institute Genomics Platform"/>
            <consortium name="The Broad Institute Genome Sequencing Center for Infectious Disease"/>
            <person name="Wu L."/>
            <person name="Ma J."/>
        </authorList>
    </citation>
    <scope>NUCLEOTIDE SEQUENCE [LARGE SCALE GENOMIC DNA]</scope>
    <source>
        <strain evidence="4">CGMCC 4.7329</strain>
    </source>
</reference>
<dbReference type="EMBL" id="BMNE01000003">
    <property type="protein sequence ID" value="GGN79515.1"/>
    <property type="molecule type" value="Genomic_DNA"/>
</dbReference>
<evidence type="ECO:0000313" key="4">
    <source>
        <dbReference type="Proteomes" id="UP000658127"/>
    </source>
</evidence>
<dbReference type="Pfam" id="PF20434">
    <property type="entry name" value="BD-FAE"/>
    <property type="match status" value="1"/>
</dbReference>
<feature type="chain" id="PRO_5046967441" description="BD-FAE-like domain-containing protein" evidence="1">
    <location>
        <begin position="19"/>
        <end position="138"/>
    </location>
</feature>
<comment type="caution">
    <text evidence="3">The sequence shown here is derived from an EMBL/GenBank/DDBJ whole genome shotgun (WGS) entry which is preliminary data.</text>
</comment>
<dbReference type="Proteomes" id="UP000658127">
    <property type="component" value="Unassembled WGS sequence"/>
</dbReference>
<evidence type="ECO:0000259" key="2">
    <source>
        <dbReference type="Pfam" id="PF20434"/>
    </source>
</evidence>